<dbReference type="Pfam" id="PF13009">
    <property type="entry name" value="Integrase_2"/>
    <property type="match status" value="1"/>
</dbReference>
<name>B0G3T8_9FIRM</name>
<dbReference type="PaxDb" id="411461-DORFOR_00915"/>
<protein>
    <recommendedName>
        <fullName evidence="3">Integrase</fullName>
    </recommendedName>
</protein>
<accession>B0G3T8</accession>
<evidence type="ECO:0000313" key="1">
    <source>
        <dbReference type="EMBL" id="EDR47832.1"/>
    </source>
</evidence>
<reference evidence="1 2" key="1">
    <citation type="submission" date="2007-10" db="EMBL/GenBank/DDBJ databases">
        <title>Draft genome sequence of Dorea formicigenerans(ATCC 27755).</title>
        <authorList>
            <person name="Sudarsanam P."/>
            <person name="Ley R."/>
            <person name="Guruge J."/>
            <person name="Turnbaugh P.J."/>
            <person name="Mahowald M."/>
            <person name="Liep D."/>
            <person name="Gordon J."/>
        </authorList>
    </citation>
    <scope>NUCLEOTIDE SEQUENCE [LARGE SCALE GENOMIC DNA]</scope>
    <source>
        <strain evidence="1 2">ATCC 27755</strain>
    </source>
</reference>
<dbReference type="STRING" id="411461.DORFOR_00915"/>
<organism evidence="1 2">
    <name type="scientific">Dorea formicigenerans ATCC 27755</name>
    <dbReference type="NCBI Taxonomy" id="411461"/>
    <lineage>
        <taxon>Bacteria</taxon>
        <taxon>Bacillati</taxon>
        <taxon>Bacillota</taxon>
        <taxon>Clostridia</taxon>
        <taxon>Lachnospirales</taxon>
        <taxon>Lachnospiraceae</taxon>
        <taxon>Dorea</taxon>
    </lineage>
</organism>
<evidence type="ECO:0000313" key="2">
    <source>
        <dbReference type="Proteomes" id="UP000005359"/>
    </source>
</evidence>
<dbReference type="EMBL" id="AAXA02000010">
    <property type="protein sequence ID" value="EDR47832.1"/>
    <property type="molecule type" value="Genomic_DNA"/>
</dbReference>
<proteinExistence type="predicted"/>
<reference evidence="1 2" key="2">
    <citation type="submission" date="2007-10" db="EMBL/GenBank/DDBJ databases">
        <authorList>
            <person name="Fulton L."/>
            <person name="Clifton S."/>
            <person name="Fulton B."/>
            <person name="Xu J."/>
            <person name="Minx P."/>
            <person name="Pepin K.H."/>
            <person name="Johnson M."/>
            <person name="Thiruvilangam P."/>
            <person name="Bhonagiri V."/>
            <person name="Nash W.E."/>
            <person name="Wang C."/>
            <person name="Mardis E.R."/>
            <person name="Wilson R.K."/>
        </authorList>
    </citation>
    <scope>NUCLEOTIDE SEQUENCE [LARGE SCALE GENOMIC DNA]</scope>
    <source>
        <strain evidence="1 2">ATCC 27755</strain>
    </source>
</reference>
<dbReference type="AlphaFoldDB" id="B0G3T8"/>
<gene>
    <name evidence="1" type="ORF">DORFOR_00915</name>
</gene>
<comment type="caution">
    <text evidence="1">The sequence shown here is derived from an EMBL/GenBank/DDBJ whole genome shotgun (WGS) entry which is preliminary data.</text>
</comment>
<dbReference type="RefSeq" id="WP_005331669.1">
    <property type="nucleotide sequence ID" value="NZ_AAXA02000010.1"/>
</dbReference>
<dbReference type="GeneID" id="92863984"/>
<dbReference type="InterPro" id="IPR024965">
    <property type="entry name" value="Putative_integrase"/>
</dbReference>
<evidence type="ECO:0008006" key="3">
    <source>
        <dbReference type="Google" id="ProtNLM"/>
    </source>
</evidence>
<sequence>MAYDNKTKYNVIKEICNGKSSMDIEREYNIRPTTAINWLRSFVENGPFDDKELTPKETAKFEKLREVARKRELEMRLHGTTTSESYEWLLAYDPNLVEWKEYAEEWIKTVVRGKDAALKSLSIFFKKYIIGQDLTRTVQEFVSVTYETPDFYEIIYSERTSEKHALEEAKKLVAFIDWILEEKFSVEDDYGRKLIPAEFHNPLTQYLPDHVDTYNKSESDKNVLPYRYIKELRNMLVPSDATCFRDLTLAQELTDSSKRGGDWYIVDKSIIDENDPDCVYRKRKASQYKIKNKGYSEYVYEMWCPARTICLLTKLMLPIRTYQARMLDGGEMDTYKYIQTDKHNYGEWIKNDSPLSQGTDRKPCEKGVLRKFIDPTTNLEMTGFFINTNKTADINKNEADKGYNMPWQYEEMQYWLAKLRDWQQKYNPISQPTKWTELTATQLGSAKDIKILKAMGNATFLFRNATEIDNRLPLGKNSIEPLWYKLLHCLEQKVNHTATNDAEKNLKFVHEHSDKATYYPLHSLRVSIITAFALEGGVPMPVLSKCIAGHARLVMTLYYTKMGISYVTDTMKKADTEILKQEQKSFERFIKDAKYKQLESGTAVNDMAAYDAVLNAQKSKASIVMSDKGICPKGCFGCDTGGTYINDDTDKVTHGVVQGYPAHNCVRCRWFITGPAFLPGLVNHFNVLSYDMAETAKRITKFQSETELLENRKYDAEQCGGIFEQYEELLKYEQLLQAELQKGDDIANNMNATLRLIDKSQKISKNVDNDTSNKAQLVPVGTVQDVGFLLESEADEMYQLQSICNGAELFPETDASKALLKRSQIIDLALMFNQKQPVMFSLSEDEQLLAGNQFMRLLIQRAGSLKKAIPYAIGRKKLEEIGIYNEFTEELKGIECASHNALLTDNSVS</sequence>
<dbReference type="eggNOG" id="COG0582">
    <property type="taxonomic scope" value="Bacteria"/>
</dbReference>
<dbReference type="Proteomes" id="UP000005359">
    <property type="component" value="Unassembled WGS sequence"/>
</dbReference>